<dbReference type="PANTHER" id="PTHR33498:SF1">
    <property type="entry name" value="TRANSPOSASE FOR INSERTION SEQUENCE ELEMENT IS1557"/>
    <property type="match status" value="1"/>
</dbReference>
<name>A0A397S2B0_9MOLU</name>
<sequence length="450" mass="53571">MEFDSIKHLGVNPDLFDLDKCSEDYDQGNFNHIIVLHLKKETNVKCPYCDSKNTISRGTKSREFIHANKNEQDIRIKLYYHVYKCDDCLSYFQQDNPFILQGRKSTHINDVLILEELKDINATFTSVAKRYGVSTTYVQNLFDKKVDIKRGHLPEVLAIDEVYIKKVSKYNYCCVLYDPINHKIIDVLDCRHKNYLIDYFAKIPIEEKEKVFAVSMDLYRNYRDISRLCLPYSAVCADSFHVIKNLNEAFNKVRIRIMKSFENLKKENSYYYWYFKKFWKLLLKNIKDPSVTIEIRKTHQTMTIALLIETMLKVSDELKVAYYLKEAYREFNLTASYENAAERFDEIYEAFRTCGIKEYNKFRYLLNEWKVEIINSFFRLNGYRISNGNLERKNSDIKTIIKVSNGYTNFQRLRNRIMFSINKTEPIQADRKPTTNKAIGKKRKPYKKEK</sequence>
<dbReference type="PANTHER" id="PTHR33498">
    <property type="entry name" value="TRANSPOSASE FOR INSERTION SEQUENCE ELEMENT IS1557"/>
    <property type="match status" value="1"/>
</dbReference>
<gene>
    <name evidence="3" type="ORF">EI71_00086</name>
</gene>
<feature type="region of interest" description="Disordered" evidence="1">
    <location>
        <begin position="430"/>
        <end position="450"/>
    </location>
</feature>
<evidence type="ECO:0000313" key="3">
    <source>
        <dbReference type="EMBL" id="RIA78525.1"/>
    </source>
</evidence>
<dbReference type="AlphaFoldDB" id="A0A397S2B0"/>
<accession>A0A397S2B0</accession>
<reference evidence="3 4" key="1">
    <citation type="submission" date="2018-08" db="EMBL/GenBank/DDBJ databases">
        <title>Genomic Encyclopedia of Archaeal and Bacterial Type Strains, Phase II (KMG-II): from individual species to whole genera.</title>
        <authorList>
            <person name="Goeker M."/>
        </authorList>
    </citation>
    <scope>NUCLEOTIDE SEQUENCE [LARGE SCALE GENOMIC DNA]</scope>
    <source>
        <strain evidence="3 4">ATCC 27112</strain>
    </source>
</reference>
<feature type="compositionally biased region" description="Basic residues" evidence="1">
    <location>
        <begin position="439"/>
        <end position="450"/>
    </location>
</feature>
<keyword evidence="4" id="KW-1185">Reference proteome</keyword>
<dbReference type="RefSeq" id="WP_119015269.1">
    <property type="nucleotide sequence ID" value="NZ_QXEV01000001.1"/>
</dbReference>
<evidence type="ECO:0000313" key="4">
    <source>
        <dbReference type="Proteomes" id="UP000266506"/>
    </source>
</evidence>
<dbReference type="EMBL" id="QXEV01000001">
    <property type="protein sequence ID" value="RIA78525.1"/>
    <property type="molecule type" value="Genomic_DNA"/>
</dbReference>
<protein>
    <submittedName>
        <fullName evidence="3">Transposase</fullName>
    </submittedName>
</protein>
<organism evidence="3 4">
    <name type="scientific">Anaeroplasma bactoclasticum</name>
    <dbReference type="NCBI Taxonomy" id="2088"/>
    <lineage>
        <taxon>Bacteria</taxon>
        <taxon>Bacillati</taxon>
        <taxon>Mycoplasmatota</taxon>
        <taxon>Mollicutes</taxon>
        <taxon>Anaeroplasmatales</taxon>
        <taxon>Anaeroplasmataceae</taxon>
        <taxon>Anaeroplasma</taxon>
    </lineage>
</organism>
<feature type="domain" description="Transposase IS204/IS1001/IS1096/IS1165 DDE" evidence="2">
    <location>
        <begin position="157"/>
        <end position="417"/>
    </location>
</feature>
<dbReference type="InterPro" id="IPR047951">
    <property type="entry name" value="Transpos_ISL3"/>
</dbReference>
<dbReference type="NCBIfam" id="NF033550">
    <property type="entry name" value="transpos_ISL3"/>
    <property type="match status" value="1"/>
</dbReference>
<dbReference type="Proteomes" id="UP000266506">
    <property type="component" value="Unassembled WGS sequence"/>
</dbReference>
<comment type="caution">
    <text evidence="3">The sequence shown here is derived from an EMBL/GenBank/DDBJ whole genome shotgun (WGS) entry which is preliminary data.</text>
</comment>
<evidence type="ECO:0000259" key="2">
    <source>
        <dbReference type="Pfam" id="PF01610"/>
    </source>
</evidence>
<proteinExistence type="predicted"/>
<dbReference type="InterPro" id="IPR002560">
    <property type="entry name" value="Transposase_DDE"/>
</dbReference>
<dbReference type="OrthoDB" id="384901at2"/>
<dbReference type="Pfam" id="PF01610">
    <property type="entry name" value="DDE_Tnp_ISL3"/>
    <property type="match status" value="1"/>
</dbReference>
<evidence type="ECO:0000256" key="1">
    <source>
        <dbReference type="SAM" id="MobiDB-lite"/>
    </source>
</evidence>
<dbReference type="InParanoid" id="A0A397S2B0"/>